<name>A0A1Q2CLA5_9ACTN</name>
<evidence type="ECO:0000313" key="1">
    <source>
        <dbReference type="EMBL" id="AQP46855.1"/>
    </source>
</evidence>
<dbReference type="SUPFAM" id="SSF81901">
    <property type="entry name" value="HCP-like"/>
    <property type="match status" value="1"/>
</dbReference>
<protein>
    <recommendedName>
        <fullName evidence="3">Tetratrico peptide repeat group 5 domain-containing protein</fullName>
    </recommendedName>
</protein>
<organism evidence="1 2">
    <name type="scientific">Tessaracoccus aquimaris</name>
    <dbReference type="NCBI Taxonomy" id="1332264"/>
    <lineage>
        <taxon>Bacteria</taxon>
        <taxon>Bacillati</taxon>
        <taxon>Actinomycetota</taxon>
        <taxon>Actinomycetes</taxon>
        <taxon>Propionibacteriales</taxon>
        <taxon>Propionibacteriaceae</taxon>
        <taxon>Tessaracoccus</taxon>
    </lineage>
</organism>
<dbReference type="KEGG" id="tes:BW730_04255"/>
<dbReference type="Gene3D" id="1.25.40.10">
    <property type="entry name" value="Tetratricopeptide repeat domain"/>
    <property type="match status" value="1"/>
</dbReference>
<evidence type="ECO:0008006" key="3">
    <source>
        <dbReference type="Google" id="ProtNLM"/>
    </source>
</evidence>
<proteinExistence type="predicted"/>
<keyword evidence="2" id="KW-1185">Reference proteome</keyword>
<sequence length="130" mass="15000">MTAVALGQYVRHEFEEAKDLWIEAARCFDREAYFWLGILASEQGNTDEAQDWYLRAANAGDPQSMLYLARTLGRERPSLARHWAKMGATAEGRQMTPEFADFLGEIYLVLEDQESADKWAKRAHELRKED</sequence>
<gene>
    <name evidence="1" type="ORF">BW730_04255</name>
</gene>
<evidence type="ECO:0000313" key="2">
    <source>
        <dbReference type="Proteomes" id="UP000188145"/>
    </source>
</evidence>
<dbReference type="AlphaFoldDB" id="A0A1Q2CLA5"/>
<dbReference type="InterPro" id="IPR011990">
    <property type="entry name" value="TPR-like_helical_dom_sf"/>
</dbReference>
<reference evidence="2" key="1">
    <citation type="submission" date="2017-02" db="EMBL/GenBank/DDBJ databases">
        <title>Tessaracoccus aquaemaris sp. nov., isolated from the intestine of a Korean rockfish, Sebastes schlegelii, in a marine aquaculture pond.</title>
        <authorList>
            <person name="Tak E.J."/>
            <person name="Bae J.-W."/>
        </authorList>
    </citation>
    <scope>NUCLEOTIDE SEQUENCE [LARGE SCALE GENOMIC DNA]</scope>
    <source>
        <strain evidence="2">NSG39</strain>
    </source>
</reference>
<dbReference type="EMBL" id="CP019606">
    <property type="protein sequence ID" value="AQP46855.1"/>
    <property type="molecule type" value="Genomic_DNA"/>
</dbReference>
<dbReference type="Proteomes" id="UP000188145">
    <property type="component" value="Chromosome"/>
</dbReference>
<accession>A0A1Q2CLA5</accession>